<dbReference type="AlphaFoldDB" id="A0A0A7I5H0"/>
<evidence type="ECO:0000313" key="1">
    <source>
        <dbReference type="EMBL" id="AIZ15473.1"/>
    </source>
</evidence>
<dbReference type="HOGENOM" id="CLU_2697188_0_0_11"/>
<dbReference type="EMBL" id="CP007456">
    <property type="protein sequence ID" value="AIZ15473.1"/>
    <property type="molecule type" value="Genomic_DNA"/>
</dbReference>
<name>A0A0A7I5H0_9BIFI</name>
<accession>A0A0A7I5H0</accession>
<dbReference type="Proteomes" id="UP000030625">
    <property type="component" value="Chromosome"/>
</dbReference>
<organism evidence="1 2">
    <name type="scientific">Bifidobacterium catenulatum PV20-2</name>
    <dbReference type="NCBI Taxonomy" id="1447716"/>
    <lineage>
        <taxon>Bacteria</taxon>
        <taxon>Bacillati</taxon>
        <taxon>Actinomycetota</taxon>
        <taxon>Actinomycetes</taxon>
        <taxon>Bifidobacteriales</taxon>
        <taxon>Bifidobacteriaceae</taxon>
        <taxon>Bifidobacterium</taxon>
    </lineage>
</organism>
<reference evidence="1 2" key="1">
    <citation type="journal article" date="2015" name="Genome Announc.">
        <title>Complete and Assembled Genome Sequence of Bifidobacterium kashiwanohense PV20-2, Isolated from the Feces of an Anemic Kenyan Infant.</title>
        <authorList>
            <person name="Vazquez-Gutierrez P."/>
            <person name="Lacroix C."/>
            <person name="Chassard C."/>
            <person name="Klumpp J."/>
            <person name="Jans C."/>
            <person name="Stevens M.J."/>
        </authorList>
    </citation>
    <scope>NUCLEOTIDE SEQUENCE [LARGE SCALE GENOMIC DNA]</scope>
    <source>
        <strain evidence="1 2">PV20-2</strain>
    </source>
</reference>
<protein>
    <submittedName>
        <fullName evidence="1">Uncharacterized protein</fullName>
    </submittedName>
</protein>
<sequence length="73" mass="8082">MLLFLCCERSRNMDLLPDLNVEIIHDQFAERHIGPAEPWSGIGVRDCTNCGLNMSMKNEAMMADVASLVMIGG</sequence>
<evidence type="ECO:0000313" key="2">
    <source>
        <dbReference type="Proteomes" id="UP000030625"/>
    </source>
</evidence>
<gene>
    <name evidence="1" type="ORF">AH68_07385</name>
</gene>
<dbReference type="KEGG" id="bka:AH68_07385"/>
<proteinExistence type="predicted"/>